<dbReference type="AlphaFoldDB" id="A0A154NW22"/>
<dbReference type="Proteomes" id="UP000076502">
    <property type="component" value="Unassembled WGS sequence"/>
</dbReference>
<proteinExistence type="predicted"/>
<accession>A0A154NW22</accession>
<dbReference type="STRING" id="178035.A0A154NW22"/>
<keyword evidence="2" id="KW-0472">Membrane</keyword>
<protein>
    <recommendedName>
        <fullName evidence="5">Transmembrane protein</fullName>
    </recommendedName>
</protein>
<evidence type="ECO:0000313" key="3">
    <source>
        <dbReference type="EMBL" id="KZC03752.1"/>
    </source>
</evidence>
<gene>
    <name evidence="3" type="ORF">WN55_06399</name>
</gene>
<reference evidence="3 4" key="1">
    <citation type="submission" date="2015-07" db="EMBL/GenBank/DDBJ databases">
        <title>The genome of Dufourea novaeangliae.</title>
        <authorList>
            <person name="Pan H."/>
            <person name="Kapheim K."/>
        </authorList>
    </citation>
    <scope>NUCLEOTIDE SEQUENCE [LARGE SCALE GENOMIC DNA]</scope>
    <source>
        <strain evidence="3">0120121106</strain>
        <tissue evidence="3">Whole body</tissue>
    </source>
</reference>
<evidence type="ECO:0000313" key="4">
    <source>
        <dbReference type="Proteomes" id="UP000076502"/>
    </source>
</evidence>
<evidence type="ECO:0000256" key="2">
    <source>
        <dbReference type="SAM" id="Phobius"/>
    </source>
</evidence>
<sequence length="94" mass="10835">MKKRSNESKTAKGRQNENTATDEKKNVKKGVRKEKTVNDDIENQGFSDWLRSSDGIEMMRLFVIANSILVFVTMGWPKMQEAILYLKDYICGDD</sequence>
<feature type="transmembrane region" description="Helical" evidence="2">
    <location>
        <begin position="58"/>
        <end position="76"/>
    </location>
</feature>
<feature type="compositionally biased region" description="Basic and acidic residues" evidence="1">
    <location>
        <begin position="1"/>
        <end position="10"/>
    </location>
</feature>
<keyword evidence="2" id="KW-0812">Transmembrane</keyword>
<keyword evidence="4" id="KW-1185">Reference proteome</keyword>
<keyword evidence="2" id="KW-1133">Transmembrane helix</keyword>
<name>A0A154NW22_DUFNO</name>
<evidence type="ECO:0008006" key="5">
    <source>
        <dbReference type="Google" id="ProtNLM"/>
    </source>
</evidence>
<evidence type="ECO:0000256" key="1">
    <source>
        <dbReference type="SAM" id="MobiDB-lite"/>
    </source>
</evidence>
<feature type="region of interest" description="Disordered" evidence="1">
    <location>
        <begin position="1"/>
        <end position="36"/>
    </location>
</feature>
<organism evidence="3 4">
    <name type="scientific">Dufourea novaeangliae</name>
    <name type="common">Sweat bee</name>
    <dbReference type="NCBI Taxonomy" id="178035"/>
    <lineage>
        <taxon>Eukaryota</taxon>
        <taxon>Metazoa</taxon>
        <taxon>Ecdysozoa</taxon>
        <taxon>Arthropoda</taxon>
        <taxon>Hexapoda</taxon>
        <taxon>Insecta</taxon>
        <taxon>Pterygota</taxon>
        <taxon>Neoptera</taxon>
        <taxon>Endopterygota</taxon>
        <taxon>Hymenoptera</taxon>
        <taxon>Apocrita</taxon>
        <taxon>Aculeata</taxon>
        <taxon>Apoidea</taxon>
        <taxon>Anthophila</taxon>
        <taxon>Halictidae</taxon>
        <taxon>Rophitinae</taxon>
        <taxon>Dufourea</taxon>
    </lineage>
</organism>
<dbReference type="EMBL" id="KQ434767">
    <property type="protein sequence ID" value="KZC03752.1"/>
    <property type="molecule type" value="Genomic_DNA"/>
</dbReference>